<dbReference type="SUPFAM" id="SSF53098">
    <property type="entry name" value="Ribonuclease H-like"/>
    <property type="match status" value="1"/>
</dbReference>
<evidence type="ECO:0000313" key="3">
    <source>
        <dbReference type="Proteomes" id="UP001190700"/>
    </source>
</evidence>
<accession>A0AAE0L4I0</accession>
<name>A0AAE0L4I0_9CHLO</name>
<sequence>MEMLSKPEDRLDLVKEYHERTGHWGCKRTEHLLCQKHWWSGIRGDVLKVVQQCEICGRVKTHYAKEDALLHPLDIIKSFMYVPVESGLAEAWQDKEASTIAWAFRNHVLSVCGAPAECLVDGGGEFEGEFGKLCESCLIDRRVTSPDSPEGNRLTERVVCTIKFA</sequence>
<dbReference type="AlphaFoldDB" id="A0AAE0L4I0"/>
<dbReference type="Pfam" id="PF17921">
    <property type="entry name" value="Integrase_H2C2"/>
    <property type="match status" value="1"/>
</dbReference>
<comment type="caution">
    <text evidence="2">The sequence shown here is derived from an EMBL/GenBank/DDBJ whole genome shotgun (WGS) entry which is preliminary data.</text>
</comment>
<dbReference type="Gene3D" id="1.10.340.70">
    <property type="match status" value="1"/>
</dbReference>
<evidence type="ECO:0000259" key="1">
    <source>
        <dbReference type="Pfam" id="PF17921"/>
    </source>
</evidence>
<keyword evidence="3" id="KW-1185">Reference proteome</keyword>
<dbReference type="InterPro" id="IPR041588">
    <property type="entry name" value="Integrase_H2C2"/>
</dbReference>
<dbReference type="InterPro" id="IPR050951">
    <property type="entry name" value="Retrovirus_Pol_polyprotein"/>
</dbReference>
<dbReference type="PANTHER" id="PTHR37984:SF5">
    <property type="entry name" value="PROTEIN NYNRIN-LIKE"/>
    <property type="match status" value="1"/>
</dbReference>
<reference evidence="2 3" key="1">
    <citation type="journal article" date="2015" name="Genome Biol. Evol.">
        <title>Comparative Genomics of a Bacterivorous Green Alga Reveals Evolutionary Causalities and Consequences of Phago-Mixotrophic Mode of Nutrition.</title>
        <authorList>
            <person name="Burns J.A."/>
            <person name="Paasch A."/>
            <person name="Narechania A."/>
            <person name="Kim E."/>
        </authorList>
    </citation>
    <scope>NUCLEOTIDE SEQUENCE [LARGE SCALE GENOMIC DNA]</scope>
    <source>
        <strain evidence="2 3">PLY_AMNH</strain>
    </source>
</reference>
<organism evidence="2 3">
    <name type="scientific">Cymbomonas tetramitiformis</name>
    <dbReference type="NCBI Taxonomy" id="36881"/>
    <lineage>
        <taxon>Eukaryota</taxon>
        <taxon>Viridiplantae</taxon>
        <taxon>Chlorophyta</taxon>
        <taxon>Pyramimonadophyceae</taxon>
        <taxon>Pyramimonadales</taxon>
        <taxon>Pyramimonadaceae</taxon>
        <taxon>Cymbomonas</taxon>
    </lineage>
</organism>
<gene>
    <name evidence="2" type="ORF">CYMTET_20111</name>
</gene>
<proteinExistence type="predicted"/>
<feature type="domain" description="Integrase zinc-binding" evidence="1">
    <location>
        <begin position="7"/>
        <end position="61"/>
    </location>
</feature>
<dbReference type="Gene3D" id="3.30.420.10">
    <property type="entry name" value="Ribonuclease H-like superfamily/Ribonuclease H"/>
    <property type="match status" value="1"/>
</dbReference>
<protein>
    <recommendedName>
        <fullName evidence="1">Integrase zinc-binding domain-containing protein</fullName>
    </recommendedName>
</protein>
<dbReference type="InterPro" id="IPR036397">
    <property type="entry name" value="RNaseH_sf"/>
</dbReference>
<evidence type="ECO:0000313" key="2">
    <source>
        <dbReference type="EMBL" id="KAK3271547.1"/>
    </source>
</evidence>
<dbReference type="InterPro" id="IPR012337">
    <property type="entry name" value="RNaseH-like_sf"/>
</dbReference>
<dbReference type="EMBL" id="LGRX02009615">
    <property type="protein sequence ID" value="KAK3271547.1"/>
    <property type="molecule type" value="Genomic_DNA"/>
</dbReference>
<dbReference type="PANTHER" id="PTHR37984">
    <property type="entry name" value="PROTEIN CBG26694"/>
    <property type="match status" value="1"/>
</dbReference>
<dbReference type="Proteomes" id="UP001190700">
    <property type="component" value="Unassembled WGS sequence"/>
</dbReference>
<dbReference type="GO" id="GO:0003676">
    <property type="term" value="F:nucleic acid binding"/>
    <property type="evidence" value="ECO:0007669"/>
    <property type="project" value="InterPro"/>
</dbReference>